<feature type="transmembrane region" description="Helical" evidence="1">
    <location>
        <begin position="36"/>
        <end position="57"/>
    </location>
</feature>
<organism evidence="2 3">
    <name type="scientific">Candidatus Desulfolinea nitratireducens</name>
    <dbReference type="NCBI Taxonomy" id="2841698"/>
    <lineage>
        <taxon>Bacteria</taxon>
        <taxon>Bacillati</taxon>
        <taxon>Chloroflexota</taxon>
        <taxon>Anaerolineae</taxon>
        <taxon>Anaerolineales</taxon>
        <taxon>Anaerolineales incertae sedis</taxon>
        <taxon>Candidatus Desulfolinea</taxon>
    </lineage>
</organism>
<protein>
    <submittedName>
        <fullName evidence="2">Uncharacterized protein</fullName>
    </submittedName>
</protein>
<dbReference type="Proteomes" id="UP000614469">
    <property type="component" value="Unassembled WGS sequence"/>
</dbReference>
<feature type="transmembrane region" description="Helical" evidence="1">
    <location>
        <begin position="145"/>
        <end position="167"/>
    </location>
</feature>
<accession>A0A8J6NRA5</accession>
<gene>
    <name evidence="2" type="ORF">H8E29_15135</name>
</gene>
<comment type="caution">
    <text evidence="2">The sequence shown here is derived from an EMBL/GenBank/DDBJ whole genome shotgun (WGS) entry which is preliminary data.</text>
</comment>
<dbReference type="EMBL" id="JACNJN010000176">
    <property type="protein sequence ID" value="MBC8336594.1"/>
    <property type="molecule type" value="Genomic_DNA"/>
</dbReference>
<feature type="transmembrane region" description="Helical" evidence="1">
    <location>
        <begin position="179"/>
        <end position="200"/>
    </location>
</feature>
<keyword evidence="1" id="KW-0812">Transmembrane</keyword>
<feature type="transmembrane region" description="Helical" evidence="1">
    <location>
        <begin position="64"/>
        <end position="82"/>
    </location>
</feature>
<evidence type="ECO:0000313" key="2">
    <source>
        <dbReference type="EMBL" id="MBC8336594.1"/>
    </source>
</evidence>
<sequence length="201" mass="21261">MKKISGRDRLLLLIMGLLAAYQIVEGISDTGTFALAAFTVAFGVLLVAGLLLIILGFDILNSPLVVIISTIVPLSLSLGLVSEHLPDWQPIYLTFAILGFLLIVITRFKLTGAFAIIPVATVHGIAGMLIFLLPIIFSIQGKTPAGFAWVGFGGALIGVGGLLLTFLKSGKPILSKDTILRVFPGLLLLMTATFVIGFAAR</sequence>
<feature type="transmembrane region" description="Helical" evidence="1">
    <location>
        <begin position="88"/>
        <end position="106"/>
    </location>
</feature>
<keyword evidence="1" id="KW-0472">Membrane</keyword>
<reference evidence="2 3" key="1">
    <citation type="submission" date="2020-08" db="EMBL/GenBank/DDBJ databases">
        <title>Bridging the membrane lipid divide: bacteria of the FCB group superphylum have the potential to synthesize archaeal ether lipids.</title>
        <authorList>
            <person name="Villanueva L."/>
            <person name="Von Meijenfeldt F.A.B."/>
            <person name="Westbye A.B."/>
            <person name="Yadav S."/>
            <person name="Hopmans E.C."/>
            <person name="Dutilh B.E."/>
            <person name="Sinninghe Damste J.S."/>
        </authorList>
    </citation>
    <scope>NUCLEOTIDE SEQUENCE [LARGE SCALE GENOMIC DNA]</scope>
    <source>
        <strain evidence="2">NIOZ-UU36</strain>
    </source>
</reference>
<name>A0A8J6NRA5_9CHLR</name>
<feature type="transmembrane region" description="Helical" evidence="1">
    <location>
        <begin position="113"/>
        <end position="139"/>
    </location>
</feature>
<evidence type="ECO:0000313" key="3">
    <source>
        <dbReference type="Proteomes" id="UP000614469"/>
    </source>
</evidence>
<keyword evidence="1" id="KW-1133">Transmembrane helix</keyword>
<dbReference type="AlphaFoldDB" id="A0A8J6NRA5"/>
<evidence type="ECO:0000256" key="1">
    <source>
        <dbReference type="SAM" id="Phobius"/>
    </source>
</evidence>
<proteinExistence type="predicted"/>